<dbReference type="AlphaFoldDB" id="A0A2R6AAU0"/>
<protein>
    <recommendedName>
        <fullName evidence="7">Major facilitator superfamily (MFS) profile domain-containing protein</fullName>
    </recommendedName>
</protein>
<comment type="subcellular location">
    <subcellularLocation>
        <location evidence="1">Membrane</location>
    </subcellularLocation>
</comment>
<evidence type="ECO:0000256" key="3">
    <source>
        <dbReference type="ARBA" id="ARBA00022989"/>
    </source>
</evidence>
<sequence length="84" mass="9384">MLLSGVVPAVIVLTLRTKLPETLRWFVAKGKLEDAKKTFEKITGRAPSEVHVQGLSQKTSFSELIFSPYKRGCFSHHPLGFLLT</sequence>
<dbReference type="EMBL" id="NEXC01000024">
    <property type="protein sequence ID" value="PSN83425.1"/>
    <property type="molecule type" value="Genomic_DNA"/>
</dbReference>
<dbReference type="GO" id="GO:0016020">
    <property type="term" value="C:membrane"/>
    <property type="evidence" value="ECO:0007669"/>
    <property type="project" value="UniProtKB-SubCell"/>
</dbReference>
<comment type="caution">
    <text evidence="5">The sequence shown here is derived from an EMBL/GenBank/DDBJ whole genome shotgun (WGS) entry which is preliminary data.</text>
</comment>
<organism evidence="5 6">
    <name type="scientific">Candidatus Marsarchaeota G1 archaeon OSP_D</name>
    <dbReference type="NCBI Taxonomy" id="1978155"/>
    <lineage>
        <taxon>Archaea</taxon>
        <taxon>Candidatus Marsarchaeota</taxon>
        <taxon>Candidatus Marsarchaeota group 1</taxon>
    </lineage>
</organism>
<keyword evidence="4" id="KW-0472">Membrane</keyword>
<evidence type="ECO:0000313" key="6">
    <source>
        <dbReference type="Proteomes" id="UP000240880"/>
    </source>
</evidence>
<proteinExistence type="predicted"/>
<keyword evidence="3" id="KW-1133">Transmembrane helix</keyword>
<dbReference type="Proteomes" id="UP000240880">
    <property type="component" value="Unassembled WGS sequence"/>
</dbReference>
<dbReference type="GO" id="GO:0022857">
    <property type="term" value="F:transmembrane transporter activity"/>
    <property type="evidence" value="ECO:0007669"/>
    <property type="project" value="InterPro"/>
</dbReference>
<gene>
    <name evidence="5" type="ORF">B9Q01_04730</name>
</gene>
<dbReference type="InterPro" id="IPR036259">
    <property type="entry name" value="MFS_trans_sf"/>
</dbReference>
<evidence type="ECO:0000256" key="2">
    <source>
        <dbReference type="ARBA" id="ARBA00022692"/>
    </source>
</evidence>
<evidence type="ECO:0000313" key="5">
    <source>
        <dbReference type="EMBL" id="PSN83425.1"/>
    </source>
</evidence>
<name>A0A2R6AAU0_9ARCH</name>
<keyword evidence="2" id="KW-0812">Transmembrane</keyword>
<evidence type="ECO:0008006" key="7">
    <source>
        <dbReference type="Google" id="ProtNLM"/>
    </source>
</evidence>
<evidence type="ECO:0000256" key="1">
    <source>
        <dbReference type="ARBA" id="ARBA00004370"/>
    </source>
</evidence>
<reference evidence="5 6" key="1">
    <citation type="submission" date="2017-04" db="EMBL/GenBank/DDBJ databases">
        <title>Novel microbial lineages endemic to geothermal iron-oxide mats fill important gaps in the evolutionary history of Archaea.</title>
        <authorList>
            <person name="Jay Z.J."/>
            <person name="Beam J.P."/>
            <person name="Dlakic M."/>
            <person name="Rusch D.B."/>
            <person name="Kozubal M.A."/>
            <person name="Inskeep W.P."/>
        </authorList>
    </citation>
    <scope>NUCLEOTIDE SEQUENCE [LARGE SCALE GENOMIC DNA]</scope>
    <source>
        <strain evidence="5">OSP_D</strain>
    </source>
</reference>
<evidence type="ECO:0000256" key="4">
    <source>
        <dbReference type="ARBA" id="ARBA00023136"/>
    </source>
</evidence>
<dbReference type="InterPro" id="IPR005828">
    <property type="entry name" value="MFS_sugar_transport-like"/>
</dbReference>
<dbReference type="SUPFAM" id="SSF103473">
    <property type="entry name" value="MFS general substrate transporter"/>
    <property type="match status" value="1"/>
</dbReference>
<dbReference type="Gene3D" id="1.20.1250.20">
    <property type="entry name" value="MFS general substrate transporter like domains"/>
    <property type="match status" value="1"/>
</dbReference>
<accession>A0A2R6AAU0</accession>
<dbReference type="Pfam" id="PF00083">
    <property type="entry name" value="Sugar_tr"/>
    <property type="match status" value="1"/>
</dbReference>